<feature type="region of interest" description="Disordered" evidence="1">
    <location>
        <begin position="1"/>
        <end position="40"/>
    </location>
</feature>
<feature type="compositionally biased region" description="Polar residues" evidence="1">
    <location>
        <begin position="7"/>
        <end position="19"/>
    </location>
</feature>
<reference evidence="2" key="1">
    <citation type="submission" date="2020-05" db="EMBL/GenBank/DDBJ databases">
        <title>Phylogenomic resolution of chytrid fungi.</title>
        <authorList>
            <person name="Stajich J.E."/>
            <person name="Amses K."/>
            <person name="Simmons R."/>
            <person name="Seto K."/>
            <person name="Myers J."/>
            <person name="Bonds A."/>
            <person name="Quandt C.A."/>
            <person name="Barry K."/>
            <person name="Liu P."/>
            <person name="Grigoriev I."/>
            <person name="Longcore J.E."/>
            <person name="James T.Y."/>
        </authorList>
    </citation>
    <scope>NUCLEOTIDE SEQUENCE</scope>
    <source>
        <strain evidence="2">JEL0379</strain>
    </source>
</reference>
<comment type="caution">
    <text evidence="2">The sequence shown here is derived from an EMBL/GenBank/DDBJ whole genome shotgun (WGS) entry which is preliminary data.</text>
</comment>
<gene>
    <name evidence="2" type="ORF">HDU87_002206</name>
</gene>
<protein>
    <submittedName>
        <fullName evidence="2">Uncharacterized protein</fullName>
    </submittedName>
</protein>
<sequence length="117" mass="12719">MPLSRSPVRTRSAANANPTKDTDRKPPREGDRGRTARPGDAVVTVEYLENALLESQQVTAKLQELQQRAIEEHLALMQSMASMFAQLQIKVGIAAHAAHADISIEKGISSAAKDDFP</sequence>
<feature type="compositionally biased region" description="Basic and acidic residues" evidence="1">
    <location>
        <begin position="20"/>
        <end position="34"/>
    </location>
</feature>
<name>A0AAD5XL40_9FUNG</name>
<dbReference type="AlphaFoldDB" id="A0AAD5XL40"/>
<evidence type="ECO:0000313" key="2">
    <source>
        <dbReference type="EMBL" id="KAJ3166361.1"/>
    </source>
</evidence>
<evidence type="ECO:0000313" key="3">
    <source>
        <dbReference type="Proteomes" id="UP001212152"/>
    </source>
</evidence>
<dbReference type="EMBL" id="JADGJQ010000172">
    <property type="protein sequence ID" value="KAJ3166361.1"/>
    <property type="molecule type" value="Genomic_DNA"/>
</dbReference>
<organism evidence="2 3">
    <name type="scientific">Geranomyces variabilis</name>
    <dbReference type="NCBI Taxonomy" id="109894"/>
    <lineage>
        <taxon>Eukaryota</taxon>
        <taxon>Fungi</taxon>
        <taxon>Fungi incertae sedis</taxon>
        <taxon>Chytridiomycota</taxon>
        <taxon>Chytridiomycota incertae sedis</taxon>
        <taxon>Chytridiomycetes</taxon>
        <taxon>Spizellomycetales</taxon>
        <taxon>Powellomycetaceae</taxon>
        <taxon>Geranomyces</taxon>
    </lineage>
</organism>
<proteinExistence type="predicted"/>
<accession>A0AAD5XL40</accession>
<feature type="non-terminal residue" evidence="2">
    <location>
        <position position="117"/>
    </location>
</feature>
<dbReference type="Proteomes" id="UP001212152">
    <property type="component" value="Unassembled WGS sequence"/>
</dbReference>
<evidence type="ECO:0000256" key="1">
    <source>
        <dbReference type="SAM" id="MobiDB-lite"/>
    </source>
</evidence>
<keyword evidence="3" id="KW-1185">Reference proteome</keyword>